<gene>
    <name evidence="2" type="ORF">BJY17_001464</name>
</gene>
<dbReference type="Proteomes" id="UP000549066">
    <property type="component" value="Unassembled WGS sequence"/>
</dbReference>
<protein>
    <recommendedName>
        <fullName evidence="1">DUF6457 domain-containing protein</fullName>
    </recommendedName>
</protein>
<evidence type="ECO:0000313" key="2">
    <source>
        <dbReference type="EMBL" id="NYG20717.1"/>
    </source>
</evidence>
<evidence type="ECO:0000313" key="3">
    <source>
        <dbReference type="Proteomes" id="UP000549066"/>
    </source>
</evidence>
<reference evidence="2 3" key="1">
    <citation type="submission" date="2020-07" db="EMBL/GenBank/DDBJ databases">
        <title>Sequencing the genomes of 1000 actinobacteria strains.</title>
        <authorList>
            <person name="Klenk H.-P."/>
        </authorList>
    </citation>
    <scope>NUCLEOTIDE SEQUENCE [LARGE SCALE GENOMIC DNA]</scope>
    <source>
        <strain evidence="2 3">DSM 8598</strain>
    </source>
</reference>
<accession>A0A852WSN3</accession>
<feature type="domain" description="DUF6457" evidence="1">
    <location>
        <begin position="11"/>
        <end position="87"/>
    </location>
</feature>
<proteinExistence type="predicted"/>
<dbReference type="AlphaFoldDB" id="A0A852WSN3"/>
<name>A0A852WSN3_9MICO</name>
<organism evidence="2 3">
    <name type="scientific">Agromyces hippuratus</name>
    <dbReference type="NCBI Taxonomy" id="286438"/>
    <lineage>
        <taxon>Bacteria</taxon>
        <taxon>Bacillati</taxon>
        <taxon>Actinomycetota</taxon>
        <taxon>Actinomycetes</taxon>
        <taxon>Micrococcales</taxon>
        <taxon>Microbacteriaceae</taxon>
        <taxon>Agromyces</taxon>
    </lineage>
</organism>
<evidence type="ECO:0000259" key="1">
    <source>
        <dbReference type="Pfam" id="PF20058"/>
    </source>
</evidence>
<dbReference type="RefSeq" id="WP_179550797.1">
    <property type="nucleotide sequence ID" value="NZ_JACCFI010000001.1"/>
</dbReference>
<comment type="caution">
    <text evidence="2">The sequence shown here is derived from an EMBL/GenBank/DDBJ whole genome shotgun (WGS) entry which is preliminary data.</text>
</comment>
<dbReference type="InterPro" id="IPR045598">
    <property type="entry name" value="DUF6457"/>
</dbReference>
<dbReference type="Pfam" id="PF20058">
    <property type="entry name" value="DUF6457"/>
    <property type="match status" value="1"/>
</dbReference>
<dbReference type="EMBL" id="JACCFI010000001">
    <property type="protein sequence ID" value="NYG20717.1"/>
    <property type="molecule type" value="Genomic_DNA"/>
</dbReference>
<keyword evidence="3" id="KW-1185">Reference proteome</keyword>
<sequence>MNDSPAQATPGELDEWVSALAAELGIDASGVSIGEVLDLTREVAHGVARPAGPLSTLLVGLAAGAGKGSIDELSAKAGALAARWPERGRPGA</sequence>